<dbReference type="EMBL" id="MHIA01000019">
    <property type="protein sequence ID" value="OGY42059.1"/>
    <property type="molecule type" value="Genomic_DNA"/>
</dbReference>
<keyword evidence="1" id="KW-0472">Membrane</keyword>
<evidence type="ECO:0000313" key="2">
    <source>
        <dbReference type="EMBL" id="OGY42059.1"/>
    </source>
</evidence>
<reference evidence="2 3" key="1">
    <citation type="journal article" date="2016" name="Nat. Commun.">
        <title>Thousands of microbial genomes shed light on interconnected biogeochemical processes in an aquifer system.</title>
        <authorList>
            <person name="Anantharaman K."/>
            <person name="Brown C.T."/>
            <person name="Hug L.A."/>
            <person name="Sharon I."/>
            <person name="Castelle C.J."/>
            <person name="Probst A.J."/>
            <person name="Thomas B.C."/>
            <person name="Singh A."/>
            <person name="Wilkins M.J."/>
            <person name="Karaoz U."/>
            <person name="Brodie E.L."/>
            <person name="Williams K.H."/>
            <person name="Hubbard S.S."/>
            <person name="Banfield J.F."/>
        </authorList>
    </citation>
    <scope>NUCLEOTIDE SEQUENCE [LARGE SCALE GENOMIC DNA]</scope>
</reference>
<sequence>MEQKLFSVSELLSKSWDLYIKNFQKFYYPILIMLAPYVLFYLIQYLGGPAAIMLMMILFALMIFINLWIAIVLIDLVNQIYHNQPTDFNKMLETSFRKIPSFLLVALLNFLVILGGFILLIIPGIIFIVWYGFASYINILEEKDNKGIAALKSSKTLVQGRWLATFIRLMVPSLLIYLLVMIIVVALVYMLTGGNINTESYEQTILMNSISTIIFLILGPLFTALAVILYNNLKETKQETNKIENPQISQ</sequence>
<dbReference type="AlphaFoldDB" id="A0A1G1XPP5"/>
<feature type="transmembrane region" description="Helical" evidence="1">
    <location>
        <begin position="101"/>
        <end position="133"/>
    </location>
</feature>
<comment type="caution">
    <text evidence="2">The sequence shown here is derived from an EMBL/GenBank/DDBJ whole genome shotgun (WGS) entry which is preliminary data.</text>
</comment>
<keyword evidence="1" id="KW-1133">Transmembrane helix</keyword>
<name>A0A1G1XPP5_9BACT</name>
<evidence type="ECO:0008006" key="4">
    <source>
        <dbReference type="Google" id="ProtNLM"/>
    </source>
</evidence>
<accession>A0A1G1XPP5</accession>
<gene>
    <name evidence="2" type="ORF">A2Y67_03195</name>
</gene>
<proteinExistence type="predicted"/>
<feature type="transmembrane region" description="Helical" evidence="1">
    <location>
        <begin position="26"/>
        <end position="43"/>
    </location>
</feature>
<feature type="transmembrane region" description="Helical" evidence="1">
    <location>
        <begin position="210"/>
        <end position="230"/>
    </location>
</feature>
<evidence type="ECO:0000313" key="3">
    <source>
        <dbReference type="Proteomes" id="UP000176260"/>
    </source>
</evidence>
<feature type="transmembrane region" description="Helical" evidence="1">
    <location>
        <begin position="55"/>
        <end position="81"/>
    </location>
</feature>
<evidence type="ECO:0000256" key="1">
    <source>
        <dbReference type="SAM" id="Phobius"/>
    </source>
</evidence>
<dbReference type="Proteomes" id="UP000176260">
    <property type="component" value="Unassembled WGS sequence"/>
</dbReference>
<feature type="transmembrane region" description="Helical" evidence="1">
    <location>
        <begin position="169"/>
        <end position="190"/>
    </location>
</feature>
<keyword evidence="1" id="KW-0812">Transmembrane</keyword>
<protein>
    <recommendedName>
        <fullName evidence="4">Glycerophosphoryl diester phosphodiesterase membrane domain-containing protein</fullName>
    </recommendedName>
</protein>
<organism evidence="2 3">
    <name type="scientific">Candidatus Buchananbacteria bacterium RBG_13_39_9</name>
    <dbReference type="NCBI Taxonomy" id="1797531"/>
    <lineage>
        <taxon>Bacteria</taxon>
        <taxon>Candidatus Buchananiibacteriota</taxon>
    </lineage>
</organism>